<dbReference type="AlphaFoldDB" id="A0A1B6M5D0"/>
<keyword evidence="1" id="KW-0732">Signal</keyword>
<organism evidence="2">
    <name type="scientific">Graphocephala atropunctata</name>
    <dbReference type="NCBI Taxonomy" id="36148"/>
    <lineage>
        <taxon>Eukaryota</taxon>
        <taxon>Metazoa</taxon>
        <taxon>Ecdysozoa</taxon>
        <taxon>Arthropoda</taxon>
        <taxon>Hexapoda</taxon>
        <taxon>Insecta</taxon>
        <taxon>Pterygota</taxon>
        <taxon>Neoptera</taxon>
        <taxon>Paraneoptera</taxon>
        <taxon>Hemiptera</taxon>
        <taxon>Auchenorrhyncha</taxon>
        <taxon>Membracoidea</taxon>
        <taxon>Cicadellidae</taxon>
        <taxon>Cicadellinae</taxon>
        <taxon>Cicadellini</taxon>
        <taxon>Graphocephala</taxon>
    </lineage>
</organism>
<feature type="non-terminal residue" evidence="2">
    <location>
        <position position="1"/>
    </location>
</feature>
<proteinExistence type="predicted"/>
<name>A0A1B6M5D0_9HEMI</name>
<dbReference type="EMBL" id="GEBQ01008856">
    <property type="protein sequence ID" value="JAT31121.1"/>
    <property type="molecule type" value="Transcribed_RNA"/>
</dbReference>
<reference evidence="2" key="1">
    <citation type="submission" date="2015-11" db="EMBL/GenBank/DDBJ databases">
        <title>De novo transcriptome assembly of four potential Pierce s Disease insect vectors from Arizona vineyards.</title>
        <authorList>
            <person name="Tassone E.E."/>
        </authorList>
    </citation>
    <scope>NUCLEOTIDE SEQUENCE</scope>
</reference>
<evidence type="ECO:0000256" key="1">
    <source>
        <dbReference type="SAM" id="SignalP"/>
    </source>
</evidence>
<evidence type="ECO:0000313" key="2">
    <source>
        <dbReference type="EMBL" id="JAT31121.1"/>
    </source>
</evidence>
<feature type="non-terminal residue" evidence="2">
    <location>
        <position position="104"/>
    </location>
</feature>
<feature type="signal peptide" evidence="1">
    <location>
        <begin position="1"/>
        <end position="22"/>
    </location>
</feature>
<gene>
    <name evidence="2" type="ORF">g.9811</name>
</gene>
<accession>A0A1B6M5D0</accession>
<sequence>DKMWCLAVRSLVVLAVFTSTLAMEAEVFDVTTIYDVSGVCRDSQDRPIVYDSAKVKSAKPCTSLPRHIHKRTNAIGIPLNIPNSLLALPIPEFSRVSCDSLWDC</sequence>
<feature type="chain" id="PRO_5008587987" evidence="1">
    <location>
        <begin position="23"/>
        <end position="104"/>
    </location>
</feature>
<protein>
    <submittedName>
        <fullName evidence="2">Uncharacterized protein</fullName>
    </submittedName>
</protein>